<dbReference type="Proteomes" id="UP001202402">
    <property type="component" value="Unassembled WGS sequence"/>
</dbReference>
<organism evidence="1 2">
    <name type="scientific">Amedibacillus hominis</name>
    <dbReference type="NCBI Taxonomy" id="2897776"/>
    <lineage>
        <taxon>Bacteria</taxon>
        <taxon>Bacillati</taxon>
        <taxon>Bacillota</taxon>
        <taxon>Erysipelotrichia</taxon>
        <taxon>Erysipelotrichales</taxon>
        <taxon>Erysipelotrichaceae</taxon>
        <taxon>Amedibacillus</taxon>
    </lineage>
</organism>
<sequence length="353" mass="41098">MIPRNRAFVKEILMSQGLNENDLEESLKICMALSVNDIYWVVEEDFHGRFDDYNLYDNSFSEALSLVAFTGYSETLKELSPSPEMTTNGMLPKAWKRVQNTLYLYKGGINAELYSNGGREPYSECYAAQVAKAMGIIHVSYDLEIWKGILASVCENFTSKDISYVPIGHVLEEYSISCLVDKVKKLGFVKDFKHMILFDALILNEDRHFGNFGLLKNNATNKFTGFAPLFDHGISLFSYLKDEDIMNKKRFDEYKIAHSQSALGATHEKLITWFCDHEDIKYLKKLYNFHFYKHPHYNLSDERLKILENYIYMRSIELSELILHGEKEVIKQDTDTDDYTRRIPWCSLSVYRE</sequence>
<reference evidence="1 2" key="1">
    <citation type="submission" date="2022-02" db="EMBL/GenBank/DDBJ databases">
        <title>Genome of Erysipelotrichaceae sp. nov. NSJ-176 isolated from human feces.</title>
        <authorList>
            <person name="Abdugheni R."/>
        </authorList>
    </citation>
    <scope>NUCLEOTIDE SEQUENCE [LARGE SCALE GENOMIC DNA]</scope>
    <source>
        <strain evidence="1 2">NSJ-176</strain>
    </source>
</reference>
<evidence type="ECO:0000313" key="2">
    <source>
        <dbReference type="Proteomes" id="UP001202402"/>
    </source>
</evidence>
<dbReference type="RefSeq" id="WP_117453517.1">
    <property type="nucleotide sequence ID" value="NZ_JAKVPQ010000010.1"/>
</dbReference>
<gene>
    <name evidence="1" type="ORF">LQE99_12555</name>
</gene>
<keyword evidence="2" id="KW-1185">Reference proteome</keyword>
<accession>A0ABS9R8F8</accession>
<protein>
    <submittedName>
        <fullName evidence="1">XRE family transcriptional regulator</fullName>
    </submittedName>
</protein>
<dbReference type="EMBL" id="JAKVPQ010000010">
    <property type="protein sequence ID" value="MCH4285953.1"/>
    <property type="molecule type" value="Genomic_DNA"/>
</dbReference>
<comment type="caution">
    <text evidence="1">The sequence shown here is derived from an EMBL/GenBank/DDBJ whole genome shotgun (WGS) entry which is preliminary data.</text>
</comment>
<name>A0ABS9R8F8_9FIRM</name>
<evidence type="ECO:0000313" key="1">
    <source>
        <dbReference type="EMBL" id="MCH4285953.1"/>
    </source>
</evidence>
<proteinExistence type="predicted"/>
<dbReference type="Gene3D" id="1.10.1070.20">
    <property type="match status" value="1"/>
</dbReference>